<organism evidence="2 3">
    <name type="scientific">Micromonospora andamanensis</name>
    <dbReference type="NCBI Taxonomy" id="1287068"/>
    <lineage>
        <taxon>Bacteria</taxon>
        <taxon>Bacillati</taxon>
        <taxon>Actinomycetota</taxon>
        <taxon>Actinomycetes</taxon>
        <taxon>Micromonosporales</taxon>
        <taxon>Micromonosporaceae</taxon>
        <taxon>Micromonospora</taxon>
    </lineage>
</organism>
<feature type="region of interest" description="Disordered" evidence="1">
    <location>
        <begin position="191"/>
        <end position="223"/>
    </location>
</feature>
<reference evidence="2 3" key="1">
    <citation type="submission" date="2021-01" db="EMBL/GenBank/DDBJ databases">
        <title>Whole genome shotgun sequence of Verrucosispora andamanensis NBRC 109075.</title>
        <authorList>
            <person name="Komaki H."/>
            <person name="Tamura T."/>
        </authorList>
    </citation>
    <scope>NUCLEOTIDE SEQUENCE [LARGE SCALE GENOMIC DNA]</scope>
    <source>
        <strain evidence="2 3">NBRC 109075</strain>
    </source>
</reference>
<sequence>MPSTSPPPADPDRPTAGSWSGGDVTCRRYGRLVGVAVLTALLMVGCGAPPEARDSGGLPTRAATTTPSSPASPATPSFGALPSAGPTLPSADPGLVAVACTGEPSAKQIIELVRGRRGLLPGNARVSVRNGPLCAAGWQLTTLDVAGYEPLQVVTRDRAGTLRLVTAGTDVCTAEVRVASPAGIQTLACGSDGGGVPVPVPTPSPVVPTPSPSPSGSSPTPGA</sequence>
<protein>
    <submittedName>
        <fullName evidence="2">Uncharacterized protein</fullName>
    </submittedName>
</protein>
<feature type="compositionally biased region" description="Pro residues" evidence="1">
    <location>
        <begin position="198"/>
        <end position="213"/>
    </location>
</feature>
<keyword evidence="3" id="KW-1185">Reference proteome</keyword>
<proteinExistence type="predicted"/>
<evidence type="ECO:0000313" key="3">
    <source>
        <dbReference type="Proteomes" id="UP000647017"/>
    </source>
</evidence>
<name>A0ABQ4HYI2_9ACTN</name>
<gene>
    <name evidence="2" type="ORF">Van01_38750</name>
</gene>
<feature type="compositionally biased region" description="Low complexity" evidence="1">
    <location>
        <begin position="62"/>
        <end position="77"/>
    </location>
</feature>
<dbReference type="Proteomes" id="UP000647017">
    <property type="component" value="Unassembled WGS sequence"/>
</dbReference>
<dbReference type="EMBL" id="BOOZ01000023">
    <property type="protein sequence ID" value="GIJ10661.1"/>
    <property type="molecule type" value="Genomic_DNA"/>
</dbReference>
<feature type="region of interest" description="Disordered" evidence="1">
    <location>
        <begin position="51"/>
        <end position="86"/>
    </location>
</feature>
<accession>A0ABQ4HYI2</accession>
<feature type="region of interest" description="Disordered" evidence="1">
    <location>
        <begin position="1"/>
        <end position="23"/>
    </location>
</feature>
<dbReference type="RefSeq" id="WP_308442410.1">
    <property type="nucleotide sequence ID" value="NZ_BOOZ01000023.1"/>
</dbReference>
<evidence type="ECO:0000313" key="2">
    <source>
        <dbReference type="EMBL" id="GIJ10661.1"/>
    </source>
</evidence>
<feature type="compositionally biased region" description="Low complexity" evidence="1">
    <location>
        <begin position="214"/>
        <end position="223"/>
    </location>
</feature>
<comment type="caution">
    <text evidence="2">The sequence shown here is derived from an EMBL/GenBank/DDBJ whole genome shotgun (WGS) entry which is preliminary data.</text>
</comment>
<evidence type="ECO:0000256" key="1">
    <source>
        <dbReference type="SAM" id="MobiDB-lite"/>
    </source>
</evidence>